<reference evidence="6" key="2">
    <citation type="submission" date="2021-05" db="EMBL/GenBank/DDBJ databases">
        <title>The genome of the haptophyte Pavlova lutheri (Diacronema luteri, Pavlovales) - a model for lipid biosynthesis in eukaryotic algae.</title>
        <authorList>
            <person name="Hulatt C.J."/>
            <person name="Posewitz M.C."/>
        </authorList>
    </citation>
    <scope>NUCLEOTIDE SEQUENCE</scope>
    <source>
        <strain evidence="6">NIVA-4/92</strain>
    </source>
</reference>
<dbReference type="InterPro" id="IPR004910">
    <property type="entry name" value="Yippee/Mis18/Cereblon"/>
</dbReference>
<dbReference type="AlphaFoldDB" id="A0A7R9YPI4"/>
<accession>A0A7R9YPI4</accession>
<dbReference type="PROSITE" id="PS51793">
    <property type="entry name" value="MIS18"/>
    <property type="match status" value="1"/>
</dbReference>
<evidence type="ECO:0000313" key="7">
    <source>
        <dbReference type="Proteomes" id="UP000751190"/>
    </source>
</evidence>
<evidence type="ECO:0000259" key="4">
    <source>
        <dbReference type="PROSITE" id="PS51793"/>
    </source>
</evidence>
<dbReference type="Proteomes" id="UP000751190">
    <property type="component" value="Unassembled WGS sequence"/>
</dbReference>
<feature type="domain" description="Mis18" evidence="4">
    <location>
        <begin position="9"/>
        <end position="96"/>
    </location>
</feature>
<dbReference type="OMA" id="SEAIMCG"/>
<feature type="compositionally biased region" description="Basic residues" evidence="3">
    <location>
        <begin position="182"/>
        <end position="191"/>
    </location>
</feature>
<feature type="compositionally biased region" description="Basic and acidic residues" evidence="3">
    <location>
        <begin position="164"/>
        <end position="181"/>
    </location>
</feature>
<evidence type="ECO:0000256" key="3">
    <source>
        <dbReference type="SAM" id="MobiDB-lite"/>
    </source>
</evidence>
<dbReference type="OrthoDB" id="74210at2759"/>
<dbReference type="InterPro" id="IPR034752">
    <property type="entry name" value="Mis18"/>
</dbReference>
<evidence type="ECO:0000313" key="5">
    <source>
        <dbReference type="EMBL" id="CAD8278221.1"/>
    </source>
</evidence>
<keyword evidence="1" id="KW-0479">Metal-binding</keyword>
<evidence type="ECO:0000256" key="1">
    <source>
        <dbReference type="ARBA" id="ARBA00022723"/>
    </source>
</evidence>
<keyword evidence="7" id="KW-1185">Reference proteome</keyword>
<organism evidence="5">
    <name type="scientific">Diacronema lutheri</name>
    <name type="common">Unicellular marine alga</name>
    <name type="synonym">Monochrysis lutheri</name>
    <dbReference type="NCBI Taxonomy" id="2081491"/>
    <lineage>
        <taxon>Eukaryota</taxon>
        <taxon>Haptista</taxon>
        <taxon>Haptophyta</taxon>
        <taxon>Pavlovophyceae</taxon>
        <taxon>Pavlovales</taxon>
        <taxon>Pavlovaceae</taxon>
        <taxon>Diacronema</taxon>
    </lineage>
</organism>
<evidence type="ECO:0000313" key="6">
    <source>
        <dbReference type="EMBL" id="KAG8464589.1"/>
    </source>
</evidence>
<dbReference type="EMBL" id="JAGTXO010000012">
    <property type="protein sequence ID" value="KAG8464589.1"/>
    <property type="molecule type" value="Genomic_DNA"/>
</dbReference>
<gene>
    <name evidence="6" type="ORF">KFE25_009957</name>
    <name evidence="5" type="ORF">PLUT1463_LOCUS12538</name>
</gene>
<sequence>MSGDEELRPFVLQCDQCRTVIGDSFSVEYGVSELRSVVLSTVQMVDIEPLSQQGGSEAIMCGHCKAPLGEILRDRPDAAPAGQYLIRLSATRTYTLGSTAPELAGAHSTAAVANGADRLLAQSLVPTAPSAAHEDEPVVVKMQQMLINHSERIALLEAQLERARADDRGHDQHGSGLADKRGYKRGRRPAH</sequence>
<dbReference type="Pfam" id="PF03226">
    <property type="entry name" value="Yippee-Mis18"/>
    <property type="match status" value="1"/>
</dbReference>
<feature type="region of interest" description="Disordered" evidence="3">
    <location>
        <begin position="164"/>
        <end position="191"/>
    </location>
</feature>
<keyword evidence="2" id="KW-0862">Zinc</keyword>
<dbReference type="GO" id="GO:0046872">
    <property type="term" value="F:metal ion binding"/>
    <property type="evidence" value="ECO:0007669"/>
    <property type="project" value="UniProtKB-KW"/>
</dbReference>
<dbReference type="EMBL" id="HBEB01019379">
    <property type="protein sequence ID" value="CAD8278221.1"/>
    <property type="molecule type" value="Transcribed_RNA"/>
</dbReference>
<reference evidence="5" key="1">
    <citation type="submission" date="2021-01" db="EMBL/GenBank/DDBJ databases">
        <authorList>
            <person name="Corre E."/>
            <person name="Pelletier E."/>
            <person name="Niang G."/>
            <person name="Scheremetjew M."/>
            <person name="Finn R."/>
            <person name="Kale V."/>
            <person name="Holt S."/>
            <person name="Cochrane G."/>
            <person name="Meng A."/>
            <person name="Brown T."/>
            <person name="Cohen L."/>
        </authorList>
    </citation>
    <scope>NUCLEOTIDE SEQUENCE</scope>
    <source>
        <strain evidence="5">RCC1537</strain>
    </source>
</reference>
<proteinExistence type="predicted"/>
<name>A0A7R9YPI4_DIALT</name>
<evidence type="ECO:0000256" key="2">
    <source>
        <dbReference type="ARBA" id="ARBA00022833"/>
    </source>
</evidence>
<protein>
    <recommendedName>
        <fullName evidence="4">Mis18 domain-containing protein</fullName>
    </recommendedName>
</protein>